<name>A0A426ZDU3_ENSVE</name>
<proteinExistence type="predicted"/>
<organism evidence="1 2">
    <name type="scientific">Ensete ventricosum</name>
    <name type="common">Abyssinian banana</name>
    <name type="synonym">Musa ensete</name>
    <dbReference type="NCBI Taxonomy" id="4639"/>
    <lineage>
        <taxon>Eukaryota</taxon>
        <taxon>Viridiplantae</taxon>
        <taxon>Streptophyta</taxon>
        <taxon>Embryophyta</taxon>
        <taxon>Tracheophyta</taxon>
        <taxon>Spermatophyta</taxon>
        <taxon>Magnoliopsida</taxon>
        <taxon>Liliopsida</taxon>
        <taxon>Zingiberales</taxon>
        <taxon>Musaceae</taxon>
        <taxon>Ensete</taxon>
    </lineage>
</organism>
<dbReference type="AlphaFoldDB" id="A0A426ZDU3"/>
<protein>
    <submittedName>
        <fullName evidence="1">Uncharacterized protein</fullName>
    </submittedName>
</protein>
<gene>
    <name evidence="1" type="ORF">B296_00012467</name>
</gene>
<comment type="caution">
    <text evidence="1">The sequence shown here is derived from an EMBL/GenBank/DDBJ whole genome shotgun (WGS) entry which is preliminary data.</text>
</comment>
<evidence type="ECO:0000313" key="1">
    <source>
        <dbReference type="EMBL" id="RRT62129.1"/>
    </source>
</evidence>
<evidence type="ECO:0000313" key="2">
    <source>
        <dbReference type="Proteomes" id="UP000287651"/>
    </source>
</evidence>
<accession>A0A426ZDU3</accession>
<dbReference type="Proteomes" id="UP000287651">
    <property type="component" value="Unassembled WGS sequence"/>
</dbReference>
<dbReference type="EMBL" id="AMZH03007109">
    <property type="protein sequence ID" value="RRT62129.1"/>
    <property type="molecule type" value="Genomic_DNA"/>
</dbReference>
<sequence length="120" mass="13804">MGQLQGALILGNEAYFPLFPVTYIVRLSQASASPDKRRPCSHPSLTTRYREMYQRAINMNEPLKGVRVLPDQPSASLHQPLRYKSQSLKLEEGIGPRNFYYSYSTTNFTIRGVNRELPRR</sequence>
<reference evidence="1 2" key="1">
    <citation type="journal article" date="2014" name="Agronomy (Basel)">
        <title>A Draft Genome Sequence for Ensete ventricosum, the Drought-Tolerant Tree Against Hunger.</title>
        <authorList>
            <person name="Harrison J."/>
            <person name="Moore K.A."/>
            <person name="Paszkiewicz K."/>
            <person name="Jones T."/>
            <person name="Grant M."/>
            <person name="Ambacheew D."/>
            <person name="Muzemil S."/>
            <person name="Studholme D.J."/>
        </authorList>
    </citation>
    <scope>NUCLEOTIDE SEQUENCE [LARGE SCALE GENOMIC DNA]</scope>
</reference>